<name>A0A1W6ZWW5_9HYPH</name>
<evidence type="ECO:0000313" key="2">
    <source>
        <dbReference type="EMBL" id="ARQ01899.1"/>
    </source>
</evidence>
<reference evidence="2 3" key="1">
    <citation type="submission" date="2017-05" db="EMBL/GenBank/DDBJ databases">
        <title>Full genome sequence of Pseudorhodoplanes sinuspersici.</title>
        <authorList>
            <person name="Dastgheib S.M.M."/>
            <person name="Shavandi M."/>
            <person name="Tirandaz H."/>
        </authorList>
    </citation>
    <scope>NUCLEOTIDE SEQUENCE [LARGE SCALE GENOMIC DNA]</scope>
    <source>
        <strain evidence="2 3">RIPI110</strain>
    </source>
</reference>
<organism evidence="2 3">
    <name type="scientific">Pseudorhodoplanes sinuspersici</name>
    <dbReference type="NCBI Taxonomy" id="1235591"/>
    <lineage>
        <taxon>Bacteria</taxon>
        <taxon>Pseudomonadati</taxon>
        <taxon>Pseudomonadota</taxon>
        <taxon>Alphaproteobacteria</taxon>
        <taxon>Hyphomicrobiales</taxon>
        <taxon>Pseudorhodoplanes</taxon>
    </lineage>
</organism>
<gene>
    <name evidence="2" type="ORF">CAK95_24470</name>
</gene>
<dbReference type="OrthoDB" id="9757917at2"/>
<proteinExistence type="predicted"/>
<sequence>MSSVDDAVDRLKQAIDEEIRMTVRDGVERLSSLCESPIETLFLASFVFADAWGRFISGEQVRLAVLAPEQSPGKAGIELAPQYPWQGYRIDFAWFARGELQFFVECDGHNFHERTPAQAERDRSKDRAIQQAGIPILRFTGREIWRDPFGCVMQCLSFPMKFKPK</sequence>
<dbReference type="KEGG" id="psin:CAK95_24470"/>
<evidence type="ECO:0000313" key="3">
    <source>
        <dbReference type="Proteomes" id="UP000194137"/>
    </source>
</evidence>
<dbReference type="EMBL" id="CP021112">
    <property type="protein sequence ID" value="ARQ01899.1"/>
    <property type="molecule type" value="Genomic_DNA"/>
</dbReference>
<dbReference type="Gene3D" id="3.40.960.10">
    <property type="entry name" value="VSR Endonuclease"/>
    <property type="match status" value="1"/>
</dbReference>
<dbReference type="InterPro" id="IPR011335">
    <property type="entry name" value="Restrct_endonuc-II-like"/>
</dbReference>
<keyword evidence="3" id="KW-1185">Reference proteome</keyword>
<dbReference type="Proteomes" id="UP000194137">
    <property type="component" value="Chromosome"/>
</dbReference>
<protein>
    <recommendedName>
        <fullName evidence="1">Restriction endonuclease type II-like domain-containing protein</fullName>
    </recommendedName>
</protein>
<dbReference type="SUPFAM" id="SSF52980">
    <property type="entry name" value="Restriction endonuclease-like"/>
    <property type="match status" value="1"/>
</dbReference>
<accession>A0A1W6ZWW5</accession>
<dbReference type="RefSeq" id="WP_086090294.1">
    <property type="nucleotide sequence ID" value="NZ_CP021112.1"/>
</dbReference>
<evidence type="ECO:0000259" key="1">
    <source>
        <dbReference type="Pfam" id="PF18741"/>
    </source>
</evidence>
<feature type="domain" description="Restriction endonuclease type II-like" evidence="1">
    <location>
        <begin position="74"/>
        <end position="152"/>
    </location>
</feature>
<dbReference type="InterPro" id="IPR049468">
    <property type="entry name" value="Restrct_endonuc-II-like_dom"/>
</dbReference>
<dbReference type="Pfam" id="PF18741">
    <property type="entry name" value="MTES_1575"/>
    <property type="match status" value="1"/>
</dbReference>
<dbReference type="STRING" id="1235591.CAK95_24470"/>
<dbReference type="AlphaFoldDB" id="A0A1W6ZWW5"/>